<dbReference type="InterPro" id="IPR002197">
    <property type="entry name" value="HTH_Fis"/>
</dbReference>
<dbReference type="EMBL" id="LIZT01000004">
    <property type="protein sequence ID" value="KPJ51240.1"/>
    <property type="molecule type" value="Genomic_DNA"/>
</dbReference>
<dbReference type="GO" id="GO:0006355">
    <property type="term" value="P:regulation of DNA-templated transcription"/>
    <property type="evidence" value="ECO:0007669"/>
    <property type="project" value="InterPro"/>
</dbReference>
<dbReference type="Pfam" id="PF00158">
    <property type="entry name" value="Sigma54_activat"/>
    <property type="match status" value="1"/>
</dbReference>
<accession>A0A0S7WM70</accession>
<dbReference type="GO" id="GO:0043565">
    <property type="term" value="F:sequence-specific DNA binding"/>
    <property type="evidence" value="ECO:0007669"/>
    <property type="project" value="InterPro"/>
</dbReference>
<evidence type="ECO:0000256" key="4">
    <source>
        <dbReference type="ARBA" id="ARBA00023163"/>
    </source>
</evidence>
<evidence type="ECO:0000256" key="1">
    <source>
        <dbReference type="ARBA" id="ARBA00022741"/>
    </source>
</evidence>
<gene>
    <name evidence="6" type="ORF">AMJ40_00605</name>
</gene>
<dbReference type="Gene3D" id="1.10.10.60">
    <property type="entry name" value="Homeodomain-like"/>
    <property type="match status" value="1"/>
</dbReference>
<dbReference type="SUPFAM" id="SSF46689">
    <property type="entry name" value="Homeodomain-like"/>
    <property type="match status" value="1"/>
</dbReference>
<dbReference type="PANTHER" id="PTHR32071">
    <property type="entry name" value="TRANSCRIPTIONAL REGULATORY PROTEIN"/>
    <property type="match status" value="1"/>
</dbReference>
<dbReference type="Proteomes" id="UP000051124">
    <property type="component" value="Unassembled WGS sequence"/>
</dbReference>
<comment type="caution">
    <text evidence="6">The sequence shown here is derived from an EMBL/GenBank/DDBJ whole genome shotgun (WGS) entry which is preliminary data.</text>
</comment>
<dbReference type="AlphaFoldDB" id="A0A0S7WM70"/>
<dbReference type="InterPro" id="IPR009057">
    <property type="entry name" value="Homeodomain-like_sf"/>
</dbReference>
<proteinExistence type="predicted"/>
<dbReference type="Pfam" id="PF02954">
    <property type="entry name" value="HTH_8"/>
    <property type="match status" value="1"/>
</dbReference>
<dbReference type="Gene3D" id="3.40.50.300">
    <property type="entry name" value="P-loop containing nucleotide triphosphate hydrolases"/>
    <property type="match status" value="1"/>
</dbReference>
<dbReference type="CDD" id="cd00009">
    <property type="entry name" value="AAA"/>
    <property type="match status" value="1"/>
</dbReference>
<dbReference type="InterPro" id="IPR058031">
    <property type="entry name" value="AAA_lid_NorR"/>
</dbReference>
<dbReference type="SUPFAM" id="SSF52540">
    <property type="entry name" value="P-loop containing nucleoside triphosphate hydrolases"/>
    <property type="match status" value="1"/>
</dbReference>
<dbReference type="GO" id="GO:0005524">
    <property type="term" value="F:ATP binding"/>
    <property type="evidence" value="ECO:0007669"/>
    <property type="project" value="UniProtKB-KW"/>
</dbReference>
<dbReference type="PATRIC" id="fig|1703771.3.peg.1268"/>
<dbReference type="PROSITE" id="PS00688">
    <property type="entry name" value="SIGMA54_INTERACT_3"/>
    <property type="match status" value="1"/>
</dbReference>
<dbReference type="PANTHER" id="PTHR32071:SF57">
    <property type="entry name" value="C4-DICARBOXYLATE TRANSPORT TRANSCRIPTIONAL REGULATORY PROTEIN DCTD"/>
    <property type="match status" value="1"/>
</dbReference>
<evidence type="ECO:0000256" key="2">
    <source>
        <dbReference type="ARBA" id="ARBA00022840"/>
    </source>
</evidence>
<evidence type="ECO:0000313" key="7">
    <source>
        <dbReference type="Proteomes" id="UP000051124"/>
    </source>
</evidence>
<feature type="domain" description="Sigma-54 factor interaction" evidence="5">
    <location>
        <begin position="126"/>
        <end position="355"/>
    </location>
</feature>
<keyword evidence="1" id="KW-0547">Nucleotide-binding</keyword>
<keyword evidence="4" id="KW-0804">Transcription</keyword>
<evidence type="ECO:0000256" key="3">
    <source>
        <dbReference type="ARBA" id="ARBA00023015"/>
    </source>
</evidence>
<sequence>MRSKILLLGTSLTQRLRRVLGDEYELIAVTNLSLTSDLLKRDEISAVLVDFINPVKSLDTLYELKAAHPDLRFIGVGVREAPQSESAPVMSEWIEFPLTKETVLRKLTQSCAGVGEQSVEFYYGNMIGNSPAIRKVFEQIDKIADTDCSVLITGDGGTGKELVARSLHYKSSRRHEPFKPVSCGAFASTLLESELFGHVRGSFTGAIKDKKGKFEVAGKGTIFLDEIGEMELALQVKLLRVLQEREFEKVGGNQVIKMNARVISATNRNLEAAVRDGTFREDLYYRINVVEVYLPPLRCRKEDIALLADYFLKKFRKQCRRDGVSITPEAMEALMSFSWPGNVRQLENFIQRALCLSDGDVIKPEHFNFDSQNGHRERRRVTINRSVHDLSLPEAVESVEKRMIYDALRQTKWVRVKAARLLGITERMLGYKMNKYGITPGT</sequence>
<dbReference type="InterPro" id="IPR027417">
    <property type="entry name" value="P-loop_NTPase"/>
</dbReference>
<name>A0A0S7WM70_UNCT6</name>
<keyword evidence="3" id="KW-0805">Transcription regulation</keyword>
<dbReference type="Gene3D" id="1.10.8.60">
    <property type="match status" value="1"/>
</dbReference>
<keyword evidence="2" id="KW-0067">ATP-binding</keyword>
<evidence type="ECO:0000259" key="5">
    <source>
        <dbReference type="PROSITE" id="PS50045"/>
    </source>
</evidence>
<dbReference type="PRINTS" id="PR01590">
    <property type="entry name" value="HTHFIS"/>
</dbReference>
<dbReference type="SMART" id="SM00382">
    <property type="entry name" value="AAA"/>
    <property type="match status" value="1"/>
</dbReference>
<evidence type="ECO:0000313" key="6">
    <source>
        <dbReference type="EMBL" id="KPJ51240.1"/>
    </source>
</evidence>
<dbReference type="FunFam" id="3.40.50.300:FF:000006">
    <property type="entry name" value="DNA-binding transcriptional regulator NtrC"/>
    <property type="match status" value="1"/>
</dbReference>
<dbReference type="PROSITE" id="PS50045">
    <property type="entry name" value="SIGMA54_INTERACT_4"/>
    <property type="match status" value="1"/>
</dbReference>
<dbReference type="InterPro" id="IPR003593">
    <property type="entry name" value="AAA+_ATPase"/>
</dbReference>
<organism evidence="6 7">
    <name type="scientific">candidate division TA06 bacterium DG_26</name>
    <dbReference type="NCBI Taxonomy" id="1703771"/>
    <lineage>
        <taxon>Bacteria</taxon>
        <taxon>Bacteria division TA06</taxon>
    </lineage>
</organism>
<dbReference type="Pfam" id="PF25601">
    <property type="entry name" value="AAA_lid_14"/>
    <property type="match status" value="1"/>
</dbReference>
<reference evidence="6 7" key="1">
    <citation type="journal article" date="2015" name="Microbiome">
        <title>Genomic resolution of linkages in carbon, nitrogen, and sulfur cycling among widespread estuary sediment bacteria.</title>
        <authorList>
            <person name="Baker B.J."/>
            <person name="Lazar C.S."/>
            <person name="Teske A.P."/>
            <person name="Dick G.J."/>
        </authorList>
    </citation>
    <scope>NUCLEOTIDE SEQUENCE [LARGE SCALE GENOMIC DNA]</scope>
    <source>
        <strain evidence="6">DG_26</strain>
    </source>
</reference>
<protein>
    <recommendedName>
        <fullName evidence="5">Sigma-54 factor interaction domain-containing protein</fullName>
    </recommendedName>
</protein>
<dbReference type="InterPro" id="IPR002078">
    <property type="entry name" value="Sigma_54_int"/>
</dbReference>
<dbReference type="InterPro" id="IPR025944">
    <property type="entry name" value="Sigma_54_int_dom_CS"/>
</dbReference>